<dbReference type="EMBL" id="SLXU01000014">
    <property type="protein sequence ID" value="TCP59924.1"/>
    <property type="molecule type" value="Genomic_DNA"/>
</dbReference>
<gene>
    <name evidence="1" type="ORF">EV663_11420</name>
</gene>
<dbReference type="InterPro" id="IPR007833">
    <property type="entry name" value="Capsule_polysaccharide_synth"/>
</dbReference>
<sequence>MAQRPGGAAPRTPRGSWTKKKGRGWWHVVGSLLSERGRVRYGSGVFCALGAEDMIAWLAGWTRRKDAVLRAVARAAGGGVRLSVIGVSPRGFAETAERTEAALAVAKRQPRGQLGRALKRALIAGQYNWSRRYFTRHPDRIAMCWNGMTGSRRAFMEGARDAGARRLYVELAPFPGRVTLDPAGINARNGLPRDPGFYRAWAAADGGRRGEDWRVLGEKLSARVSRRADVGQAGGEALADAGDFLFCPLQVPNDSQITLFSGWVGSVEGMLAALARHAGALPEGWHIRVKEHPSARTSLADPLARAVEASGGRIVVDNATDSFAQLAASAGVITINSSMGLQAFFHDKPVIVLGQAFFGLPGLVTPATTETALGRALADPASLSFDPGLRAAFMNYLDRVYYPRIGETPDGRVTIDPAQVAAKLAAAHA</sequence>
<keyword evidence="2" id="KW-1185">Reference proteome</keyword>
<proteinExistence type="predicted"/>
<accession>A0A4R2RC21</accession>
<evidence type="ECO:0000313" key="2">
    <source>
        <dbReference type="Proteomes" id="UP000295050"/>
    </source>
</evidence>
<dbReference type="Pfam" id="PF05159">
    <property type="entry name" value="Capsule_synth"/>
    <property type="match status" value="1"/>
</dbReference>
<dbReference type="AlphaFoldDB" id="A0A4R2RC21"/>
<reference evidence="1 2" key="1">
    <citation type="submission" date="2019-03" db="EMBL/GenBank/DDBJ databases">
        <title>Genomic Encyclopedia of Type Strains, Phase IV (KMG-IV): sequencing the most valuable type-strain genomes for metagenomic binning, comparative biology and taxonomic classification.</title>
        <authorList>
            <person name="Goeker M."/>
        </authorList>
    </citation>
    <scope>NUCLEOTIDE SEQUENCE [LARGE SCALE GENOMIC DNA]</scope>
    <source>
        <strain evidence="1 2">DSM 24766</strain>
    </source>
</reference>
<evidence type="ECO:0000313" key="1">
    <source>
        <dbReference type="EMBL" id="TCP59924.1"/>
    </source>
</evidence>
<protein>
    <submittedName>
        <fullName evidence="1">Capsular polysaccharide export protein</fullName>
    </submittedName>
</protein>
<comment type="caution">
    <text evidence="1">The sequence shown here is derived from an EMBL/GenBank/DDBJ whole genome shotgun (WGS) entry which is preliminary data.</text>
</comment>
<dbReference type="GO" id="GO:0000271">
    <property type="term" value="P:polysaccharide biosynthetic process"/>
    <property type="evidence" value="ECO:0007669"/>
    <property type="project" value="InterPro"/>
</dbReference>
<dbReference type="Proteomes" id="UP000295050">
    <property type="component" value="Unassembled WGS sequence"/>
</dbReference>
<organism evidence="1 2">
    <name type="scientific">Rhodovulum bhavnagarense</name>
    <dbReference type="NCBI Taxonomy" id="992286"/>
    <lineage>
        <taxon>Bacteria</taxon>
        <taxon>Pseudomonadati</taxon>
        <taxon>Pseudomonadota</taxon>
        <taxon>Alphaproteobacteria</taxon>
        <taxon>Rhodobacterales</taxon>
        <taxon>Paracoccaceae</taxon>
        <taxon>Rhodovulum</taxon>
    </lineage>
</organism>
<dbReference type="GO" id="GO:0015774">
    <property type="term" value="P:polysaccharide transport"/>
    <property type="evidence" value="ECO:0007669"/>
    <property type="project" value="InterPro"/>
</dbReference>
<name>A0A4R2RC21_9RHOB</name>